<feature type="chain" id="PRO_5043537970" description="Lipoprotein" evidence="2">
    <location>
        <begin position="21"/>
        <end position="237"/>
    </location>
</feature>
<feature type="compositionally biased region" description="Polar residues" evidence="1">
    <location>
        <begin position="26"/>
        <end position="35"/>
    </location>
</feature>
<feature type="region of interest" description="Disordered" evidence="1">
    <location>
        <begin position="21"/>
        <end position="82"/>
    </location>
</feature>
<dbReference type="RefSeq" id="WP_366295536.1">
    <property type="nucleotide sequence ID" value="NZ_CP159992.1"/>
</dbReference>
<protein>
    <recommendedName>
        <fullName evidence="4">Lipoprotein</fullName>
    </recommendedName>
</protein>
<keyword evidence="2" id="KW-0732">Signal</keyword>
<evidence type="ECO:0000256" key="2">
    <source>
        <dbReference type="SAM" id="SignalP"/>
    </source>
</evidence>
<sequence>MKKVVLFTMMFALVAVLSGCGDSKDNASPASQTDTKQQEIEAENQKLKEEAEALKKELAEKEAAEEKEPEVQTTAASAPEQKTAVTAELMSTVVPNLVEGGSVDQKTYDYLVKHADLFPAITAETKKAAAKEVDSKITSRHLFKNIAPYTDKMVKVTGSVVQVQEEETDFGTVASIHILDENGNSLIGYYNNSTGDILDRDTVTMRGVPTAVYSFNNISGGTTNAIMLAVSTVQKVQ</sequence>
<reference evidence="3" key="1">
    <citation type="submission" date="2024-05" db="EMBL/GenBank/DDBJ databases">
        <title>Draft genome assemblies of 36 bacteria isolated from hibernating arctic ground squirrels.</title>
        <authorList>
            <person name="McKee H."/>
            <person name="Mullen L."/>
            <person name="Drown D.M."/>
            <person name="Duddleston K.N."/>
        </authorList>
    </citation>
    <scope>NUCLEOTIDE SEQUENCE</scope>
    <source>
        <strain evidence="3">AN1007</strain>
    </source>
</reference>
<evidence type="ECO:0000256" key="1">
    <source>
        <dbReference type="SAM" id="MobiDB-lite"/>
    </source>
</evidence>
<evidence type="ECO:0000313" key="3">
    <source>
        <dbReference type="EMBL" id="XCP96989.1"/>
    </source>
</evidence>
<dbReference type="AlphaFoldDB" id="A0AAU8NHH9"/>
<feature type="compositionally biased region" description="Basic and acidic residues" evidence="1">
    <location>
        <begin position="36"/>
        <end position="70"/>
    </location>
</feature>
<name>A0AAU8NHH9_9BACL</name>
<gene>
    <name evidence="3" type="ORF">ABXS70_09915</name>
</gene>
<dbReference type="PROSITE" id="PS51257">
    <property type="entry name" value="PROKAR_LIPOPROTEIN"/>
    <property type="match status" value="1"/>
</dbReference>
<dbReference type="EMBL" id="CP159992">
    <property type="protein sequence ID" value="XCP96989.1"/>
    <property type="molecule type" value="Genomic_DNA"/>
</dbReference>
<evidence type="ECO:0008006" key="4">
    <source>
        <dbReference type="Google" id="ProtNLM"/>
    </source>
</evidence>
<organism evidence="3">
    <name type="scientific">Paenibacillus sp. AN1007</name>
    <dbReference type="NCBI Taxonomy" id="3151385"/>
    <lineage>
        <taxon>Bacteria</taxon>
        <taxon>Bacillati</taxon>
        <taxon>Bacillota</taxon>
        <taxon>Bacilli</taxon>
        <taxon>Bacillales</taxon>
        <taxon>Paenibacillaceae</taxon>
        <taxon>Paenibacillus</taxon>
    </lineage>
</organism>
<feature type="signal peptide" evidence="2">
    <location>
        <begin position="1"/>
        <end position="20"/>
    </location>
</feature>
<accession>A0AAU8NHH9</accession>
<proteinExistence type="predicted"/>